<dbReference type="KEGG" id="naci:NUH88_02535"/>
<dbReference type="CDD" id="cd19946">
    <property type="entry name" value="GlpA-like_Fer2_BFD-like"/>
    <property type="match status" value="1"/>
</dbReference>
<dbReference type="AlphaFoldDB" id="A0A9J7AVU0"/>
<dbReference type="PIRSF" id="PIRSF037495">
    <property type="entry name" value="Opine_OX_OoxA/HcnB"/>
    <property type="match status" value="1"/>
</dbReference>
<dbReference type="PRINTS" id="PR00469">
    <property type="entry name" value="PNDRDTASEII"/>
</dbReference>
<evidence type="ECO:0000256" key="1">
    <source>
        <dbReference type="ARBA" id="ARBA00023002"/>
    </source>
</evidence>
<dbReference type="SUPFAM" id="SSF51905">
    <property type="entry name" value="FAD/NAD(P)-binding domain"/>
    <property type="match status" value="1"/>
</dbReference>
<dbReference type="Gene3D" id="3.50.50.60">
    <property type="entry name" value="FAD/NAD(P)-binding domain"/>
    <property type="match status" value="3"/>
</dbReference>
<dbReference type="InterPro" id="IPR023753">
    <property type="entry name" value="FAD/NAD-binding_dom"/>
</dbReference>
<dbReference type="Gene3D" id="1.10.10.1100">
    <property type="entry name" value="BFD-like [2Fe-2S]-binding domain"/>
    <property type="match status" value="1"/>
</dbReference>
<dbReference type="Pfam" id="PF07992">
    <property type="entry name" value="Pyr_redox_2"/>
    <property type="match status" value="1"/>
</dbReference>
<dbReference type="InterPro" id="IPR036188">
    <property type="entry name" value="FAD/NAD-bd_sf"/>
</dbReference>
<dbReference type="PANTHER" id="PTHR42949:SF3">
    <property type="entry name" value="ANAEROBIC GLYCEROL-3-PHOSPHATE DEHYDROGENASE SUBUNIT B"/>
    <property type="match status" value="1"/>
</dbReference>
<dbReference type="InterPro" id="IPR041854">
    <property type="entry name" value="BFD-like_2Fe2S-bd_dom_sf"/>
</dbReference>
<dbReference type="InterPro" id="IPR051691">
    <property type="entry name" value="Metab_Enz_Cyan_OpOx_G3PDH"/>
</dbReference>
<feature type="domain" description="SoxA A3" evidence="3">
    <location>
        <begin position="384"/>
        <end position="462"/>
    </location>
</feature>
<sequence length="467" mass="49380">MIRTDLAIIGAGPAGMSAAVAAREAGLDVIVVDEQPAAGGQIWRAIERNARLRPGNLAFLGEDYVKGAELAARFAASGAQHWPGSTVWHVESPEDGDKTVTLAWDGATRQVRCGALLIASGAMERPVPVPGWTLPGVMTVGAAQTVLKSSGLFPEAPLLLAGSGPLLLLFAAQCLAAGIEIAAVLDTTPAGARLRGLPHLPKALLGWRTLLKGRRLMRTLSRSGVRIYREVTKIEALGAEHLERVRFQSVGGPAELETASLLLHEGVVPNPQLTRLLRCEHRWDRAQRCFRPELSDRGETSVENVFVAGDGGGIGGAMAAVHAGRIAALEVAERFGAVNRPNGDVEIVKARDALRAELAVRPLLDAMFPPPRWIGELDGGEVICRCEEVTAADVRKAAALGAPGPNQAKAFLRAGMGPCQGRMCGLTVTEILADAHGKHPEEIGYYRIRPPIKPVTLGELAALDGAD</sequence>
<accession>A0A9J7AVU0</accession>
<organism evidence="4 5">
    <name type="scientific">Nisaea acidiphila</name>
    <dbReference type="NCBI Taxonomy" id="1862145"/>
    <lineage>
        <taxon>Bacteria</taxon>
        <taxon>Pseudomonadati</taxon>
        <taxon>Pseudomonadota</taxon>
        <taxon>Alphaproteobacteria</taxon>
        <taxon>Rhodospirillales</taxon>
        <taxon>Thalassobaculaceae</taxon>
        <taxon>Nisaea</taxon>
    </lineage>
</organism>
<gene>
    <name evidence="4" type="ORF">NUH88_02535</name>
</gene>
<dbReference type="Pfam" id="PF17806">
    <property type="entry name" value="SO_alpha_A3"/>
    <property type="match status" value="1"/>
</dbReference>
<name>A0A9J7AVU0_9PROT</name>
<keyword evidence="5" id="KW-1185">Reference proteome</keyword>
<dbReference type="RefSeq" id="WP_257769766.1">
    <property type="nucleotide sequence ID" value="NZ_CP102480.1"/>
</dbReference>
<dbReference type="PRINTS" id="PR00368">
    <property type="entry name" value="FADPNR"/>
</dbReference>
<evidence type="ECO:0000259" key="3">
    <source>
        <dbReference type="Pfam" id="PF17806"/>
    </source>
</evidence>
<evidence type="ECO:0000313" key="4">
    <source>
        <dbReference type="EMBL" id="UUX50577.1"/>
    </source>
</evidence>
<dbReference type="InterPro" id="IPR017224">
    <property type="entry name" value="Opine_Oxase_asu/HCN_bsu"/>
</dbReference>
<dbReference type="EMBL" id="CP102480">
    <property type="protein sequence ID" value="UUX50577.1"/>
    <property type="molecule type" value="Genomic_DNA"/>
</dbReference>
<protein>
    <submittedName>
        <fullName evidence="4">FAD-dependent oxidoreductase</fullName>
    </submittedName>
</protein>
<reference evidence="4" key="1">
    <citation type="submission" date="2022-08" db="EMBL/GenBank/DDBJ databases">
        <title>Nisaea acidiphila sp. nov., isolated from a marine algal debris and emended description of the genus Nisaea Urios et al. 2008.</title>
        <authorList>
            <person name="Kwon K."/>
        </authorList>
    </citation>
    <scope>NUCLEOTIDE SEQUENCE</scope>
    <source>
        <strain evidence="4">MEBiC11861</strain>
    </source>
</reference>
<evidence type="ECO:0000313" key="5">
    <source>
        <dbReference type="Proteomes" id="UP001060336"/>
    </source>
</evidence>
<dbReference type="GO" id="GO:0016491">
    <property type="term" value="F:oxidoreductase activity"/>
    <property type="evidence" value="ECO:0007669"/>
    <property type="project" value="UniProtKB-KW"/>
</dbReference>
<keyword evidence="1" id="KW-0560">Oxidoreductase</keyword>
<dbReference type="PANTHER" id="PTHR42949">
    <property type="entry name" value="ANAEROBIC GLYCEROL-3-PHOSPHATE DEHYDROGENASE SUBUNIT B"/>
    <property type="match status" value="1"/>
</dbReference>
<dbReference type="InterPro" id="IPR041117">
    <property type="entry name" value="SoxA_A3"/>
</dbReference>
<dbReference type="Proteomes" id="UP001060336">
    <property type="component" value="Chromosome"/>
</dbReference>
<feature type="domain" description="FAD/NAD(P)-binding" evidence="2">
    <location>
        <begin position="5"/>
        <end position="324"/>
    </location>
</feature>
<evidence type="ECO:0000259" key="2">
    <source>
        <dbReference type="Pfam" id="PF07992"/>
    </source>
</evidence>
<proteinExistence type="predicted"/>